<protein>
    <submittedName>
        <fullName evidence="7">Transthyretin-like family protein</fullName>
    </submittedName>
</protein>
<dbReference type="PANTHER" id="PTHR21700:SF120">
    <property type="entry name" value="TRANSTHYRETIN-LIKE PROTEIN 15"/>
    <property type="match status" value="1"/>
</dbReference>
<accession>A0A0N4ZN37</accession>
<evidence type="ECO:0000256" key="1">
    <source>
        <dbReference type="ARBA" id="ARBA00004613"/>
    </source>
</evidence>
<dbReference type="WBParaSite" id="PTRK_0000995200.1">
    <property type="protein sequence ID" value="PTRK_0000995200.1"/>
    <property type="gene ID" value="PTRK_0000995200"/>
</dbReference>
<dbReference type="GO" id="GO:0005576">
    <property type="term" value="C:extracellular region"/>
    <property type="evidence" value="ECO:0007669"/>
    <property type="project" value="UniProtKB-SubCell"/>
</dbReference>
<dbReference type="InterPro" id="IPR038479">
    <property type="entry name" value="Transthyretin-like_sf"/>
</dbReference>
<evidence type="ECO:0000313" key="7">
    <source>
        <dbReference type="WBParaSite" id="PTRK_0000995200.1"/>
    </source>
</evidence>
<dbReference type="InterPro" id="IPR001534">
    <property type="entry name" value="Transthyretin-like"/>
</dbReference>
<reference evidence="7" key="1">
    <citation type="submission" date="2017-02" db="UniProtKB">
        <authorList>
            <consortium name="WormBaseParasite"/>
        </authorList>
    </citation>
    <scope>IDENTIFICATION</scope>
</reference>
<evidence type="ECO:0000313" key="6">
    <source>
        <dbReference type="Proteomes" id="UP000038045"/>
    </source>
</evidence>
<proteinExistence type="inferred from homology"/>
<evidence type="ECO:0000256" key="2">
    <source>
        <dbReference type="ARBA" id="ARBA00010112"/>
    </source>
</evidence>
<feature type="signal peptide" evidence="5">
    <location>
        <begin position="1"/>
        <end position="19"/>
    </location>
</feature>
<comment type="subcellular location">
    <subcellularLocation>
        <location evidence="1">Secreted</location>
    </subcellularLocation>
</comment>
<evidence type="ECO:0000256" key="4">
    <source>
        <dbReference type="ARBA" id="ARBA00022729"/>
    </source>
</evidence>
<name>A0A0N4ZN37_PARTI</name>
<dbReference type="Pfam" id="PF01060">
    <property type="entry name" value="TTR-52"/>
    <property type="match status" value="1"/>
</dbReference>
<organism evidence="6 7">
    <name type="scientific">Parastrongyloides trichosuri</name>
    <name type="common">Possum-specific nematode worm</name>
    <dbReference type="NCBI Taxonomy" id="131310"/>
    <lineage>
        <taxon>Eukaryota</taxon>
        <taxon>Metazoa</taxon>
        <taxon>Ecdysozoa</taxon>
        <taxon>Nematoda</taxon>
        <taxon>Chromadorea</taxon>
        <taxon>Rhabditida</taxon>
        <taxon>Tylenchina</taxon>
        <taxon>Panagrolaimomorpha</taxon>
        <taxon>Strongyloidoidea</taxon>
        <taxon>Strongyloididae</taxon>
        <taxon>Parastrongyloides</taxon>
    </lineage>
</organism>
<evidence type="ECO:0000256" key="3">
    <source>
        <dbReference type="ARBA" id="ARBA00022525"/>
    </source>
</evidence>
<dbReference type="Proteomes" id="UP000038045">
    <property type="component" value="Unplaced"/>
</dbReference>
<evidence type="ECO:0000256" key="5">
    <source>
        <dbReference type="SAM" id="SignalP"/>
    </source>
</evidence>
<dbReference type="AlphaFoldDB" id="A0A0N4ZN37"/>
<dbReference type="GO" id="GO:0009986">
    <property type="term" value="C:cell surface"/>
    <property type="evidence" value="ECO:0007669"/>
    <property type="project" value="InterPro"/>
</dbReference>
<keyword evidence="6" id="KW-1185">Reference proteome</keyword>
<feature type="chain" id="PRO_5005891984" evidence="5">
    <location>
        <begin position="20"/>
        <end position="131"/>
    </location>
</feature>
<comment type="similarity">
    <text evidence="2">Belongs to the nematode transthyretin-like family.</text>
</comment>
<keyword evidence="3" id="KW-0964">Secreted</keyword>
<sequence length="131" mass="14666">MNFILAIFLFSVFSLTVKSKKQTITVKGVLLCNRKPQEGIELILKEKDTLSPDDTLSTTKSAKNGSFFITGSEDEVLSIEPYLNIIHTCGVSKKGCKRTTTYTFTKKEVNTIVNLDIINLNNRGQIDEEKC</sequence>
<dbReference type="PANTHER" id="PTHR21700">
    <property type="entry name" value="TRANSTHYRETIN-LIKE FAMILY PROTEIN-RELATED"/>
    <property type="match status" value="1"/>
</dbReference>
<dbReference type="Gene3D" id="2.60.40.3330">
    <property type="match status" value="1"/>
</dbReference>
<keyword evidence="4 5" id="KW-0732">Signal</keyword>